<keyword evidence="4" id="KW-1185">Reference proteome</keyword>
<dbReference type="Proteomes" id="UP001327560">
    <property type="component" value="Chromosome 1"/>
</dbReference>
<evidence type="ECO:0000313" key="4">
    <source>
        <dbReference type="Proteomes" id="UP001327560"/>
    </source>
</evidence>
<accession>A0AAQ3Q2W0</accession>
<dbReference type="PANTHER" id="PTHR33625">
    <property type="entry name" value="OS08G0179900 PROTEIN"/>
    <property type="match status" value="1"/>
</dbReference>
<dbReference type="PANTHER" id="PTHR33625:SF3">
    <property type="entry name" value="OS04G0550700 PROTEIN"/>
    <property type="match status" value="1"/>
</dbReference>
<feature type="region of interest" description="Disordered" evidence="1">
    <location>
        <begin position="94"/>
        <end position="115"/>
    </location>
</feature>
<sequence length="270" mass="29632">MGKDKLLASAGRGSTKPGQPLSISPASSSPLWTSGRCRNGTQSSLRPAFELPPSEEEAEAAMSILKQIFLSGVFCNAVQNGLSSLGKGAVDKVSISSETRETEEEQDSREPHLHGPKAMQLSSLKELQSQGQQNILKIFDLLRVNPSLQKIVVSLSSDKAIWEAVMKNEAVKEIKQSFLTEDGNNQYEFLNGVGDIVSIIVKWILENIKTKVMGLLVTITQLVNELFHTVDGHKGLDLLDDILRSLFMLSLMVTIVVVMKRIRSMSNSTH</sequence>
<keyword evidence="2" id="KW-0472">Membrane</keyword>
<feature type="compositionally biased region" description="Low complexity" evidence="1">
    <location>
        <begin position="20"/>
        <end position="34"/>
    </location>
</feature>
<name>A0AAQ3Q2W0_9LILI</name>
<protein>
    <submittedName>
        <fullName evidence="3">Uncharacterized protein</fullName>
    </submittedName>
</protein>
<keyword evidence="2" id="KW-0812">Transmembrane</keyword>
<reference evidence="3 4" key="1">
    <citation type="submission" date="2023-10" db="EMBL/GenBank/DDBJ databases">
        <title>Chromosome-scale genome assembly provides insights into flower coloration mechanisms of Canna indica.</title>
        <authorList>
            <person name="Li C."/>
        </authorList>
    </citation>
    <scope>NUCLEOTIDE SEQUENCE [LARGE SCALE GENOMIC DNA]</scope>
    <source>
        <tissue evidence="3">Flower</tissue>
    </source>
</reference>
<gene>
    <name evidence="3" type="ORF">Cni_G03229</name>
</gene>
<evidence type="ECO:0000256" key="2">
    <source>
        <dbReference type="SAM" id="Phobius"/>
    </source>
</evidence>
<feature type="transmembrane region" description="Helical" evidence="2">
    <location>
        <begin position="242"/>
        <end position="259"/>
    </location>
</feature>
<evidence type="ECO:0000256" key="1">
    <source>
        <dbReference type="SAM" id="MobiDB-lite"/>
    </source>
</evidence>
<feature type="region of interest" description="Disordered" evidence="1">
    <location>
        <begin position="1"/>
        <end position="49"/>
    </location>
</feature>
<evidence type="ECO:0000313" key="3">
    <source>
        <dbReference type="EMBL" id="WOK94525.1"/>
    </source>
</evidence>
<organism evidence="3 4">
    <name type="scientific">Canna indica</name>
    <name type="common">Indian-shot</name>
    <dbReference type="NCBI Taxonomy" id="4628"/>
    <lineage>
        <taxon>Eukaryota</taxon>
        <taxon>Viridiplantae</taxon>
        <taxon>Streptophyta</taxon>
        <taxon>Embryophyta</taxon>
        <taxon>Tracheophyta</taxon>
        <taxon>Spermatophyta</taxon>
        <taxon>Magnoliopsida</taxon>
        <taxon>Liliopsida</taxon>
        <taxon>Zingiberales</taxon>
        <taxon>Cannaceae</taxon>
        <taxon>Canna</taxon>
    </lineage>
</organism>
<dbReference type="EMBL" id="CP136890">
    <property type="protein sequence ID" value="WOK94525.1"/>
    <property type="molecule type" value="Genomic_DNA"/>
</dbReference>
<proteinExistence type="predicted"/>
<dbReference type="AlphaFoldDB" id="A0AAQ3Q2W0"/>
<keyword evidence="2" id="KW-1133">Transmembrane helix</keyword>